<keyword evidence="15" id="KW-1185">Reference proteome</keyword>
<dbReference type="InterPro" id="IPR007238">
    <property type="entry name" value="DNA_primase_lsu_euk/arc"/>
</dbReference>
<feature type="region of interest" description="Disordered" evidence="12">
    <location>
        <begin position="455"/>
        <end position="520"/>
    </location>
</feature>
<evidence type="ECO:0000256" key="4">
    <source>
        <dbReference type="ARBA" id="ARBA00022515"/>
    </source>
</evidence>
<dbReference type="EMBL" id="JAIWYP010000004">
    <property type="protein sequence ID" value="KAH3832064.1"/>
    <property type="molecule type" value="Genomic_DNA"/>
</dbReference>
<evidence type="ECO:0000256" key="1">
    <source>
        <dbReference type="ARBA" id="ARBA00010564"/>
    </source>
</evidence>
<keyword evidence="9 10" id="KW-0238">DNA-binding</keyword>
<reference evidence="14" key="2">
    <citation type="submission" date="2020-11" db="EMBL/GenBank/DDBJ databases">
        <authorList>
            <person name="McCartney M.A."/>
            <person name="Auch B."/>
            <person name="Kono T."/>
            <person name="Mallez S."/>
            <person name="Becker A."/>
            <person name="Gohl D.M."/>
            <person name="Silverstein K.A.T."/>
            <person name="Koren S."/>
            <person name="Bechman K.B."/>
            <person name="Herman A."/>
            <person name="Abrahante J.E."/>
            <person name="Garbe J."/>
        </authorList>
    </citation>
    <scope>NUCLEOTIDE SEQUENCE</scope>
    <source>
        <strain evidence="14">Duluth1</strain>
        <tissue evidence="14">Whole animal</tissue>
    </source>
</reference>
<dbReference type="FunFam" id="1.20.930.80:FF:000001">
    <property type="entry name" value="DNA primase large subunit"/>
    <property type="match status" value="1"/>
</dbReference>
<keyword evidence="7 10" id="KW-0408">Iron</keyword>
<evidence type="ECO:0000313" key="15">
    <source>
        <dbReference type="Proteomes" id="UP000828390"/>
    </source>
</evidence>
<dbReference type="Proteomes" id="UP000828390">
    <property type="component" value="Unassembled WGS sequence"/>
</dbReference>
<protein>
    <recommendedName>
        <fullName evidence="2 10">DNA primase large subunit</fullName>
    </recommendedName>
</protein>
<name>A0A9D4HEM1_DREPO</name>
<proteinExistence type="inferred from homology"/>
<feature type="binding site" evidence="11">
    <location>
        <position position="293"/>
    </location>
    <ligand>
        <name>[4Fe-4S] cluster</name>
        <dbReference type="ChEBI" id="CHEBI:49883"/>
    </ligand>
</feature>
<dbReference type="PIRSF" id="PIRSF009449">
    <property type="entry name" value="DNA_primase_large_subunit"/>
    <property type="match status" value="1"/>
</dbReference>
<dbReference type="InterPro" id="IPR058560">
    <property type="entry name" value="DNA_primase_C"/>
</dbReference>
<feature type="binding site" evidence="11">
    <location>
        <position position="389"/>
    </location>
    <ligand>
        <name>[4Fe-4S] cluster</name>
        <dbReference type="ChEBI" id="CHEBI:49883"/>
    </ligand>
</feature>
<evidence type="ECO:0000256" key="5">
    <source>
        <dbReference type="ARBA" id="ARBA00022705"/>
    </source>
</evidence>
<gene>
    <name evidence="14" type="ORF">DPMN_105340</name>
</gene>
<evidence type="ECO:0000256" key="3">
    <source>
        <dbReference type="ARBA" id="ARBA00022485"/>
    </source>
</evidence>
<feature type="domain" description="DNA primase large subunit C-terminal" evidence="13">
    <location>
        <begin position="285"/>
        <end position="455"/>
    </location>
</feature>
<dbReference type="Pfam" id="PF26466">
    <property type="entry name" value="DNA_primase_lrg_N"/>
    <property type="match status" value="1"/>
</dbReference>
<dbReference type="GO" id="GO:0051539">
    <property type="term" value="F:4 iron, 4 sulfur cluster binding"/>
    <property type="evidence" value="ECO:0007669"/>
    <property type="project" value="UniProtKB-UniRule"/>
</dbReference>
<keyword evidence="8 10" id="KW-0411">Iron-sulfur</keyword>
<evidence type="ECO:0000256" key="9">
    <source>
        <dbReference type="ARBA" id="ARBA00023125"/>
    </source>
</evidence>
<keyword evidence="4 10" id="KW-0639">Primosome</keyword>
<sequence length="520" mass="59936">MDFRNIKRIKRKANGNTALDSYCSRLQLYKVPPTDTISLYEFEEYAIERLKVLKAIETASEKYVKTSDEYDTFMWGQLRTTQFAKLTKSHKSQTEDEEDNFARLDHISHFILRLAYCRSEELRRWFMTQELDLFRFRFKTTSDQEKRQFLEQNDLHYESLTPDERSSICEKLAAASNTTSAVVETVEFFKVHFTEALDLVQRRKVYVSRGQAYVQYDDMISLLTGVYRSHLSQALAKTARALPHLEEDERLLPMLSGLSKRYLGADYSIKKNNVGQITADMIDMLSKKAFPLCMQSLHVSLRQSHHLKHGGRQQYGLFLKGIGLSLEEAMKFWRIEFCKLIDVDKFDKQYSYNIRHNYGKEGKRADYTPYSCMKIIMSNAPGPGDSHGCPFKHIDQDLLKQRLKTMNIGDQYLDKIVSEVKTGRYNVACTRYFEATHKLPLEYQAQAISHPNQYFEESQRASNGESKVPVIGTPRRVGSQGASQATQGAKGPDGNTTRAPARDEMDDDFDITDAELSMQA</sequence>
<dbReference type="PANTHER" id="PTHR10537:SF3">
    <property type="entry name" value="DNA PRIMASE LARGE SUBUNIT"/>
    <property type="match status" value="1"/>
</dbReference>
<evidence type="ECO:0000256" key="12">
    <source>
        <dbReference type="SAM" id="MobiDB-lite"/>
    </source>
</evidence>
<comment type="caution">
    <text evidence="14">The sequence shown here is derived from an EMBL/GenBank/DDBJ whole genome shotgun (WGS) entry which is preliminary data.</text>
</comment>
<dbReference type="AlphaFoldDB" id="A0A9D4HEM1"/>
<dbReference type="GO" id="GO:0003677">
    <property type="term" value="F:DNA binding"/>
    <property type="evidence" value="ECO:0007669"/>
    <property type="project" value="UniProtKB-UniRule"/>
</dbReference>
<dbReference type="GO" id="GO:0005658">
    <property type="term" value="C:alpha DNA polymerase:primase complex"/>
    <property type="evidence" value="ECO:0007669"/>
    <property type="project" value="TreeGrafter"/>
</dbReference>
<comment type="cofactor">
    <cofactor evidence="10">
        <name>[4Fe-4S] cluster</name>
        <dbReference type="ChEBI" id="CHEBI:49883"/>
    </cofactor>
    <text evidence="10">Binds 1 [4Fe-4S] cluster.</text>
</comment>
<dbReference type="PANTHER" id="PTHR10537">
    <property type="entry name" value="DNA PRIMASE LARGE SUBUNIT"/>
    <property type="match status" value="1"/>
</dbReference>
<evidence type="ECO:0000259" key="13">
    <source>
        <dbReference type="Pfam" id="PF04104"/>
    </source>
</evidence>
<comment type="similarity">
    <text evidence="1 10">Belongs to the eukaryotic-type primase large subunit family.</text>
</comment>
<dbReference type="OrthoDB" id="421393at2759"/>
<feature type="compositionally biased region" description="Acidic residues" evidence="12">
    <location>
        <begin position="504"/>
        <end position="513"/>
    </location>
</feature>
<evidence type="ECO:0000256" key="2">
    <source>
        <dbReference type="ARBA" id="ARBA00019038"/>
    </source>
</evidence>
<evidence type="ECO:0000313" key="14">
    <source>
        <dbReference type="EMBL" id="KAH3832064.1"/>
    </source>
</evidence>
<keyword evidence="6 10" id="KW-0479">Metal-binding</keyword>
<reference evidence="14" key="1">
    <citation type="journal article" date="2019" name="bioRxiv">
        <title>The Genome of the Zebra Mussel, Dreissena polymorpha: A Resource for Invasive Species Research.</title>
        <authorList>
            <person name="McCartney M.A."/>
            <person name="Auch B."/>
            <person name="Kono T."/>
            <person name="Mallez S."/>
            <person name="Zhang Y."/>
            <person name="Obille A."/>
            <person name="Becker A."/>
            <person name="Abrahante J.E."/>
            <person name="Garbe J."/>
            <person name="Badalamenti J.P."/>
            <person name="Herman A."/>
            <person name="Mangelson H."/>
            <person name="Liachko I."/>
            <person name="Sullivan S."/>
            <person name="Sone E.D."/>
            <person name="Koren S."/>
            <person name="Silverstein K.A.T."/>
            <person name="Beckman K.B."/>
            <person name="Gohl D.M."/>
        </authorList>
    </citation>
    <scope>NUCLEOTIDE SEQUENCE</scope>
    <source>
        <strain evidence="14">Duluth1</strain>
        <tissue evidence="14">Whole animal</tissue>
    </source>
</reference>
<organism evidence="14 15">
    <name type="scientific">Dreissena polymorpha</name>
    <name type="common">Zebra mussel</name>
    <name type="synonym">Mytilus polymorpha</name>
    <dbReference type="NCBI Taxonomy" id="45954"/>
    <lineage>
        <taxon>Eukaryota</taxon>
        <taxon>Metazoa</taxon>
        <taxon>Spiralia</taxon>
        <taxon>Lophotrochozoa</taxon>
        <taxon>Mollusca</taxon>
        <taxon>Bivalvia</taxon>
        <taxon>Autobranchia</taxon>
        <taxon>Heteroconchia</taxon>
        <taxon>Euheterodonta</taxon>
        <taxon>Imparidentia</taxon>
        <taxon>Neoheterodontei</taxon>
        <taxon>Myida</taxon>
        <taxon>Dreissenoidea</taxon>
        <taxon>Dreissenidae</taxon>
        <taxon>Dreissena</taxon>
    </lineage>
</organism>
<dbReference type="GO" id="GO:0006270">
    <property type="term" value="P:DNA replication initiation"/>
    <property type="evidence" value="ECO:0007669"/>
    <property type="project" value="UniProtKB-ARBA"/>
</dbReference>
<evidence type="ECO:0000256" key="11">
    <source>
        <dbReference type="PIRSR" id="PIRSR009449-1"/>
    </source>
</evidence>
<evidence type="ECO:0000256" key="10">
    <source>
        <dbReference type="PIRNR" id="PIRNR009449"/>
    </source>
</evidence>
<feature type="binding site" evidence="11">
    <location>
        <position position="372"/>
    </location>
    <ligand>
        <name>[4Fe-4S] cluster</name>
        <dbReference type="ChEBI" id="CHEBI:49883"/>
    </ligand>
</feature>
<keyword evidence="5 10" id="KW-0235">DNA replication</keyword>
<dbReference type="Gene3D" id="1.20.930.80">
    <property type="match status" value="1"/>
</dbReference>
<dbReference type="GO" id="GO:0046872">
    <property type="term" value="F:metal ion binding"/>
    <property type="evidence" value="ECO:0007669"/>
    <property type="project" value="UniProtKB-UniRule"/>
</dbReference>
<keyword evidence="3 10" id="KW-0004">4Fe-4S</keyword>
<dbReference type="CDD" id="cd07322">
    <property type="entry name" value="PriL_PriS_Eukaryotic"/>
    <property type="match status" value="1"/>
</dbReference>
<accession>A0A9D4HEM1</accession>
<dbReference type="InterPro" id="IPR016558">
    <property type="entry name" value="DNA_primase_lsu_euk"/>
</dbReference>
<evidence type="ECO:0000256" key="8">
    <source>
        <dbReference type="ARBA" id="ARBA00023014"/>
    </source>
</evidence>
<evidence type="ECO:0000256" key="7">
    <source>
        <dbReference type="ARBA" id="ARBA00023004"/>
    </source>
</evidence>
<feature type="binding site" evidence="11">
    <location>
        <position position="429"/>
    </location>
    <ligand>
        <name>[4Fe-4S] cluster</name>
        <dbReference type="ChEBI" id="CHEBI:49883"/>
    </ligand>
</feature>
<dbReference type="Pfam" id="PF04104">
    <property type="entry name" value="DNA_primase_lrg"/>
    <property type="match status" value="1"/>
</dbReference>
<feature type="compositionally biased region" description="Polar residues" evidence="12">
    <location>
        <begin position="455"/>
        <end position="465"/>
    </location>
</feature>
<dbReference type="GO" id="GO:0006269">
    <property type="term" value="P:DNA replication, synthesis of primer"/>
    <property type="evidence" value="ECO:0007669"/>
    <property type="project" value="UniProtKB-KW"/>
</dbReference>
<comment type="function">
    <text evidence="10">DNA primase is the polymerase that synthesizes small RNA primers for the Okazaki fragments made during discontinuous DNA replication.</text>
</comment>
<evidence type="ECO:0000256" key="6">
    <source>
        <dbReference type="ARBA" id="ARBA00022723"/>
    </source>
</evidence>